<dbReference type="AlphaFoldDB" id="A0A6J7VSR1"/>
<name>A0A6J7VSR1_9ZZZZ</name>
<protein>
    <submittedName>
        <fullName evidence="1">Unannotated protein</fullName>
    </submittedName>
</protein>
<evidence type="ECO:0000313" key="1">
    <source>
        <dbReference type="EMBL" id="CAB5119967.1"/>
    </source>
</evidence>
<proteinExistence type="predicted"/>
<dbReference type="EMBL" id="CAFBRV010000109">
    <property type="protein sequence ID" value="CAB5119967.1"/>
    <property type="molecule type" value="Genomic_DNA"/>
</dbReference>
<sequence length="74" mass="8627">MRWPFSYISNLTFEIRNLRNRIGHHHRLDAHSAVFGFQLILQLARAIDEDLEAWIVEGSRVDELIKGIPTITEV</sequence>
<gene>
    <name evidence="1" type="ORF">UFOPK4410_00982</name>
</gene>
<accession>A0A6J7VSR1</accession>
<organism evidence="1">
    <name type="scientific">freshwater metagenome</name>
    <dbReference type="NCBI Taxonomy" id="449393"/>
    <lineage>
        <taxon>unclassified sequences</taxon>
        <taxon>metagenomes</taxon>
        <taxon>ecological metagenomes</taxon>
    </lineage>
</organism>
<reference evidence="1" key="1">
    <citation type="submission" date="2020-05" db="EMBL/GenBank/DDBJ databases">
        <authorList>
            <person name="Chiriac C."/>
            <person name="Salcher M."/>
            <person name="Ghai R."/>
            <person name="Kavagutti S V."/>
        </authorList>
    </citation>
    <scope>NUCLEOTIDE SEQUENCE</scope>
</reference>